<name>A0AAD8AAA2_DIPPU</name>
<comment type="caution">
    <text evidence="1">The sequence shown here is derived from an EMBL/GenBank/DDBJ whole genome shotgun (WGS) entry which is preliminary data.</text>
</comment>
<organism evidence="1 2">
    <name type="scientific">Diploptera punctata</name>
    <name type="common">Pacific beetle cockroach</name>
    <dbReference type="NCBI Taxonomy" id="6984"/>
    <lineage>
        <taxon>Eukaryota</taxon>
        <taxon>Metazoa</taxon>
        <taxon>Ecdysozoa</taxon>
        <taxon>Arthropoda</taxon>
        <taxon>Hexapoda</taxon>
        <taxon>Insecta</taxon>
        <taxon>Pterygota</taxon>
        <taxon>Neoptera</taxon>
        <taxon>Polyneoptera</taxon>
        <taxon>Dictyoptera</taxon>
        <taxon>Blattodea</taxon>
        <taxon>Blaberoidea</taxon>
        <taxon>Blaberidae</taxon>
        <taxon>Diplopterinae</taxon>
        <taxon>Diploptera</taxon>
    </lineage>
</organism>
<reference evidence="1" key="2">
    <citation type="submission" date="2023-05" db="EMBL/GenBank/DDBJ databases">
        <authorList>
            <person name="Fouks B."/>
        </authorList>
    </citation>
    <scope>NUCLEOTIDE SEQUENCE</scope>
    <source>
        <strain evidence="1">Stay&amp;Tobe</strain>
        <tissue evidence="1">Testes</tissue>
    </source>
</reference>
<protein>
    <submittedName>
        <fullName evidence="1">Uncharacterized protein</fullName>
    </submittedName>
</protein>
<keyword evidence="2" id="KW-1185">Reference proteome</keyword>
<dbReference type="Proteomes" id="UP001233999">
    <property type="component" value="Unassembled WGS sequence"/>
</dbReference>
<reference evidence="1" key="1">
    <citation type="journal article" date="2023" name="IScience">
        <title>Live-bearing cockroach genome reveals convergent evolutionary mechanisms linked to viviparity in insects and beyond.</title>
        <authorList>
            <person name="Fouks B."/>
            <person name="Harrison M.C."/>
            <person name="Mikhailova A.A."/>
            <person name="Marchal E."/>
            <person name="English S."/>
            <person name="Carruthers M."/>
            <person name="Jennings E.C."/>
            <person name="Chiamaka E.L."/>
            <person name="Frigard R.A."/>
            <person name="Pippel M."/>
            <person name="Attardo G.M."/>
            <person name="Benoit J.B."/>
            <person name="Bornberg-Bauer E."/>
            <person name="Tobe S.S."/>
        </authorList>
    </citation>
    <scope>NUCLEOTIDE SEQUENCE</scope>
    <source>
        <strain evidence="1">Stay&amp;Tobe</strain>
    </source>
</reference>
<dbReference type="EMBL" id="JASPKZ010002703">
    <property type="protein sequence ID" value="KAJ9594945.1"/>
    <property type="molecule type" value="Genomic_DNA"/>
</dbReference>
<evidence type="ECO:0000313" key="2">
    <source>
        <dbReference type="Proteomes" id="UP001233999"/>
    </source>
</evidence>
<feature type="non-terminal residue" evidence="1">
    <location>
        <position position="1"/>
    </location>
</feature>
<proteinExistence type="predicted"/>
<accession>A0AAD8AAA2</accession>
<evidence type="ECO:0000313" key="1">
    <source>
        <dbReference type="EMBL" id="KAJ9594945.1"/>
    </source>
</evidence>
<feature type="non-terminal residue" evidence="1">
    <location>
        <position position="59"/>
    </location>
</feature>
<sequence length="59" mass="6995">IIVNTYPLVSMEMVVNTLKYVESLLMDVDDNIRMAIRELDIGDFRIINYINRIINYINM</sequence>
<gene>
    <name evidence="1" type="ORF">L9F63_013761</name>
</gene>
<dbReference type="AlphaFoldDB" id="A0AAD8AAA2"/>